<dbReference type="EMBL" id="JALLPJ020000357">
    <property type="protein sequence ID" value="KAL3794454.1"/>
    <property type="molecule type" value="Genomic_DNA"/>
</dbReference>
<keyword evidence="3" id="KW-1185">Reference proteome</keyword>
<evidence type="ECO:0000256" key="1">
    <source>
        <dbReference type="SAM" id="MobiDB-lite"/>
    </source>
</evidence>
<proteinExistence type="predicted"/>
<protein>
    <submittedName>
        <fullName evidence="2">Uncharacterized protein</fullName>
    </submittedName>
</protein>
<dbReference type="AlphaFoldDB" id="A0ABD3Q1X8"/>
<accession>A0ABD3Q1X8</accession>
<name>A0ABD3Q1X8_9STRA</name>
<evidence type="ECO:0000313" key="3">
    <source>
        <dbReference type="Proteomes" id="UP001530400"/>
    </source>
</evidence>
<organism evidence="2 3">
    <name type="scientific">Cyclotella atomus</name>
    <dbReference type="NCBI Taxonomy" id="382360"/>
    <lineage>
        <taxon>Eukaryota</taxon>
        <taxon>Sar</taxon>
        <taxon>Stramenopiles</taxon>
        <taxon>Ochrophyta</taxon>
        <taxon>Bacillariophyta</taxon>
        <taxon>Coscinodiscophyceae</taxon>
        <taxon>Thalassiosirophycidae</taxon>
        <taxon>Stephanodiscales</taxon>
        <taxon>Stephanodiscaceae</taxon>
        <taxon>Cyclotella</taxon>
    </lineage>
</organism>
<gene>
    <name evidence="2" type="ORF">ACHAWO_000237</name>
</gene>
<reference evidence="2 3" key="1">
    <citation type="submission" date="2024-10" db="EMBL/GenBank/DDBJ databases">
        <title>Updated reference genomes for cyclostephanoid diatoms.</title>
        <authorList>
            <person name="Roberts W.R."/>
            <person name="Alverson A.J."/>
        </authorList>
    </citation>
    <scope>NUCLEOTIDE SEQUENCE [LARGE SCALE GENOMIC DNA]</scope>
    <source>
        <strain evidence="2 3">AJA010-31</strain>
    </source>
</reference>
<evidence type="ECO:0000313" key="2">
    <source>
        <dbReference type="EMBL" id="KAL3794454.1"/>
    </source>
</evidence>
<feature type="compositionally biased region" description="Acidic residues" evidence="1">
    <location>
        <begin position="72"/>
        <end position="84"/>
    </location>
</feature>
<dbReference type="Proteomes" id="UP001530400">
    <property type="component" value="Unassembled WGS sequence"/>
</dbReference>
<sequence>MAIITVGTWYEDEGSFGISLDSLIREDKEVAVPIRVENDSSKRYGAIKIDRGRTGWDVECCSGNGWPRPSDDDHDGDDSSEDRR</sequence>
<feature type="region of interest" description="Disordered" evidence="1">
    <location>
        <begin position="62"/>
        <end position="84"/>
    </location>
</feature>
<comment type="caution">
    <text evidence="2">The sequence shown here is derived from an EMBL/GenBank/DDBJ whole genome shotgun (WGS) entry which is preliminary data.</text>
</comment>